<proteinExistence type="predicted"/>
<reference evidence="1" key="1">
    <citation type="submission" date="2021-02" db="EMBL/GenBank/DDBJ databases">
        <authorList>
            <person name="Nowell W R."/>
        </authorList>
    </citation>
    <scope>NUCLEOTIDE SEQUENCE</scope>
</reference>
<evidence type="ECO:0000313" key="2">
    <source>
        <dbReference type="Proteomes" id="UP000663823"/>
    </source>
</evidence>
<organism evidence="1 2">
    <name type="scientific">Rotaria sordida</name>
    <dbReference type="NCBI Taxonomy" id="392033"/>
    <lineage>
        <taxon>Eukaryota</taxon>
        <taxon>Metazoa</taxon>
        <taxon>Spiralia</taxon>
        <taxon>Gnathifera</taxon>
        <taxon>Rotifera</taxon>
        <taxon>Eurotatoria</taxon>
        <taxon>Bdelloidea</taxon>
        <taxon>Philodinida</taxon>
        <taxon>Philodinidae</taxon>
        <taxon>Rotaria</taxon>
    </lineage>
</organism>
<dbReference type="GO" id="GO:0003676">
    <property type="term" value="F:nucleic acid binding"/>
    <property type="evidence" value="ECO:0007669"/>
    <property type="project" value="InterPro"/>
</dbReference>
<gene>
    <name evidence="1" type="ORF">OTI717_LOCUS37396</name>
</gene>
<comment type="caution">
    <text evidence="1">The sequence shown here is derived from an EMBL/GenBank/DDBJ whole genome shotgun (WGS) entry which is preliminary data.</text>
</comment>
<dbReference type="Gene3D" id="3.30.420.10">
    <property type="entry name" value="Ribonuclease H-like superfamily/Ribonuclease H"/>
    <property type="match status" value="1"/>
</dbReference>
<dbReference type="AlphaFoldDB" id="A0A819ZIV9"/>
<name>A0A819ZIV9_9BILA</name>
<protein>
    <recommendedName>
        <fullName evidence="3">Transposase</fullName>
    </recommendedName>
</protein>
<dbReference type="EMBL" id="CAJOAX010017674">
    <property type="protein sequence ID" value="CAF4175085.1"/>
    <property type="molecule type" value="Genomic_DNA"/>
</dbReference>
<evidence type="ECO:0008006" key="3">
    <source>
        <dbReference type="Google" id="ProtNLM"/>
    </source>
</evidence>
<accession>A0A819ZIV9</accession>
<feature type="non-terminal residue" evidence="1">
    <location>
        <position position="1"/>
    </location>
</feature>
<dbReference type="InterPro" id="IPR036397">
    <property type="entry name" value="RNaseH_sf"/>
</dbReference>
<sequence length="313" mass="36069">MNSEEQEKQAKKNCGKLYRKVLTGCEIIMDDEKYFTLSGNNVSCNRYFYSTNPATTPPNIKFRKKAKFEPKVMIWMAISTKGIFDVYVHKSKLGVDQKTYLQECINKRLIPFIDKYHYDGNYLFWPDLASSHYSKVVQERLNQKNIPFISRNDNPPNVPQGRPIERVCDHCSFQQEYVPPKTLSFTGERTTEVAVKKKYNITHSYTAQPVTSANGHLLDKFLLILQEKENTFGTRVQQNLIIPPNVVVRASKSAKSSDEKHHAFLNEVLRPLVGKKFLLFLDAWKTQTDLTKFKAVFPNQDSQLLIFLEGSTG</sequence>
<evidence type="ECO:0000313" key="1">
    <source>
        <dbReference type="EMBL" id="CAF4175085.1"/>
    </source>
</evidence>
<dbReference type="Proteomes" id="UP000663823">
    <property type="component" value="Unassembled WGS sequence"/>
</dbReference>